<name>A0A832SDX7_9EURY</name>
<dbReference type="InterPro" id="IPR006633">
    <property type="entry name" value="Carb-bd_sugar_hydrolysis-dom"/>
</dbReference>
<accession>A0A832SDX7</accession>
<comment type="caution">
    <text evidence="5">The sequence shown here is derived from an EMBL/GenBank/DDBJ whole genome shotgun (WGS) entry which is preliminary data.</text>
</comment>
<dbReference type="InterPro" id="IPR039448">
    <property type="entry name" value="Beta_helix"/>
</dbReference>
<gene>
    <name evidence="5" type="ORF">HA338_01975</name>
</gene>
<comment type="pathway">
    <text evidence="1">Protein modification; protein ubiquitination.</text>
</comment>
<dbReference type="InterPro" id="IPR012334">
    <property type="entry name" value="Pectin_lyas_fold"/>
</dbReference>
<evidence type="ECO:0000313" key="5">
    <source>
        <dbReference type="EMBL" id="HIH92844.1"/>
    </source>
</evidence>
<reference evidence="5" key="1">
    <citation type="journal article" date="2020" name="bioRxiv">
        <title>A rank-normalized archaeal taxonomy based on genome phylogeny resolves widespread incomplete and uneven classifications.</title>
        <authorList>
            <person name="Rinke C."/>
            <person name="Chuvochina M."/>
            <person name="Mussig A.J."/>
            <person name="Chaumeil P.-A."/>
            <person name="Waite D.W."/>
            <person name="Whitman W.B."/>
            <person name="Parks D.H."/>
            <person name="Hugenholtz P."/>
        </authorList>
    </citation>
    <scope>NUCLEOTIDE SEQUENCE</scope>
    <source>
        <strain evidence="5">UBA8876</strain>
    </source>
</reference>
<keyword evidence="2" id="KW-0677">Repeat</keyword>
<dbReference type="NCBIfam" id="TIGR03804">
    <property type="entry name" value="para_beta_helix"/>
    <property type="match status" value="2"/>
</dbReference>
<dbReference type="InterPro" id="IPR022441">
    <property type="entry name" value="Para_beta_helix_rpt-2"/>
</dbReference>
<dbReference type="PANTHER" id="PTHR22990:SF15">
    <property type="entry name" value="F-BOX ONLY PROTEIN 10"/>
    <property type="match status" value="1"/>
</dbReference>
<protein>
    <recommendedName>
        <fullName evidence="4">Carbohydrate-binding/sugar hydrolysis domain-containing protein</fullName>
    </recommendedName>
</protein>
<evidence type="ECO:0000256" key="1">
    <source>
        <dbReference type="ARBA" id="ARBA00004906"/>
    </source>
</evidence>
<dbReference type="AlphaFoldDB" id="A0A832SDX7"/>
<evidence type="ECO:0000256" key="2">
    <source>
        <dbReference type="ARBA" id="ARBA00022737"/>
    </source>
</evidence>
<dbReference type="SMART" id="SM00710">
    <property type="entry name" value="PbH1"/>
    <property type="match status" value="6"/>
</dbReference>
<dbReference type="Gene3D" id="2.160.20.10">
    <property type="entry name" value="Single-stranded right-handed beta-helix, Pectin lyase-like"/>
    <property type="match status" value="1"/>
</dbReference>
<dbReference type="InterPro" id="IPR051550">
    <property type="entry name" value="SCF-Subunits/Alg-Epimerases"/>
</dbReference>
<evidence type="ECO:0000313" key="6">
    <source>
        <dbReference type="Proteomes" id="UP000600774"/>
    </source>
</evidence>
<dbReference type="SUPFAM" id="SSF51126">
    <property type="entry name" value="Pectin lyase-like"/>
    <property type="match status" value="1"/>
</dbReference>
<dbReference type="InterPro" id="IPR011050">
    <property type="entry name" value="Pectin_lyase_fold/virulence"/>
</dbReference>
<proteinExistence type="predicted"/>
<dbReference type="SMART" id="SM00722">
    <property type="entry name" value="CASH"/>
    <property type="match status" value="1"/>
</dbReference>
<dbReference type="PROSITE" id="PS00430">
    <property type="entry name" value="TONB_DEPENDENT_REC_1"/>
    <property type="match status" value="1"/>
</dbReference>
<keyword evidence="3" id="KW-0833">Ubl conjugation pathway</keyword>
<dbReference type="InterPro" id="IPR010916">
    <property type="entry name" value="TonB_box_CS"/>
</dbReference>
<dbReference type="GeneID" id="1476372"/>
<dbReference type="PANTHER" id="PTHR22990">
    <property type="entry name" value="F-BOX ONLY PROTEIN"/>
    <property type="match status" value="1"/>
</dbReference>
<dbReference type="EMBL" id="DUJU01000024">
    <property type="protein sequence ID" value="HIH92844.1"/>
    <property type="molecule type" value="Genomic_DNA"/>
</dbReference>
<dbReference type="RefSeq" id="WP_011024354.1">
    <property type="nucleotide sequence ID" value="NZ_DUJU01000024.1"/>
</dbReference>
<evidence type="ECO:0000259" key="4">
    <source>
        <dbReference type="SMART" id="SM00722"/>
    </source>
</evidence>
<dbReference type="InterPro" id="IPR006626">
    <property type="entry name" value="PbH1"/>
</dbReference>
<evidence type="ECO:0000256" key="3">
    <source>
        <dbReference type="ARBA" id="ARBA00022786"/>
    </source>
</evidence>
<sequence>MEINKSLKAGALLSLMLFFASIPAGCTGEAEVPVYPLEKFNVEESDVSAEEVCGCTTECVGEIHSDEESVIVSAEAFACFGWPPFTSRVDGNGSGNFLTIEEAVRNAFAGEIILVAPGIYTENLVVDSQVTLRAESGNPEDTVIRAADPGAPVFHVTRKRGVEICGFTVEGANGSKDPKKSAGIFLDGIQECTLEDNLFRNNTYAIFLENSDNCCLRNNTVEINGSYGIWLENAESNRLENNTIRDVVYSGILLQGTQGTELGDRDVLKSRLGIGLNFSDRNLLCNNTLRMNCRHGIELFFLNNCLLSGAWGFDDSDKRQAWIWKNVSENNTLKGNFIGGSIIGINIPDEDG</sequence>
<dbReference type="Pfam" id="PF13229">
    <property type="entry name" value="Beta_helix"/>
    <property type="match status" value="1"/>
</dbReference>
<dbReference type="Proteomes" id="UP000600774">
    <property type="component" value="Unassembled WGS sequence"/>
</dbReference>
<organism evidence="5 6">
    <name type="scientific">Methanosarcina acetivorans</name>
    <dbReference type="NCBI Taxonomy" id="2214"/>
    <lineage>
        <taxon>Archaea</taxon>
        <taxon>Methanobacteriati</taxon>
        <taxon>Methanobacteriota</taxon>
        <taxon>Stenosarchaea group</taxon>
        <taxon>Methanomicrobia</taxon>
        <taxon>Methanosarcinales</taxon>
        <taxon>Methanosarcinaceae</taxon>
        <taxon>Methanosarcina</taxon>
    </lineage>
</organism>
<feature type="domain" description="Carbohydrate-binding/sugar hydrolysis" evidence="4">
    <location>
        <begin position="115"/>
        <end position="255"/>
    </location>
</feature>